<dbReference type="RefSeq" id="WP_413268061.1">
    <property type="nucleotide sequence ID" value="NZ_JBHFNR010000292.1"/>
</dbReference>
<protein>
    <recommendedName>
        <fullName evidence="3">Peptidase C39 domain-containing protein</fullName>
    </recommendedName>
</protein>
<proteinExistence type="predicted"/>
<dbReference type="Gene3D" id="3.90.70.10">
    <property type="entry name" value="Cysteine proteinases"/>
    <property type="match status" value="1"/>
</dbReference>
<comment type="caution">
    <text evidence="1">The sequence shown here is derived from an EMBL/GenBank/DDBJ whole genome shotgun (WGS) entry which is preliminary data.</text>
</comment>
<evidence type="ECO:0008006" key="3">
    <source>
        <dbReference type="Google" id="ProtNLM"/>
    </source>
</evidence>
<gene>
    <name evidence="1" type="ORF">ACE1CI_36545</name>
</gene>
<evidence type="ECO:0000313" key="2">
    <source>
        <dbReference type="Proteomes" id="UP001576784"/>
    </source>
</evidence>
<dbReference type="Proteomes" id="UP001576784">
    <property type="component" value="Unassembled WGS sequence"/>
</dbReference>
<organism evidence="1 2">
    <name type="scientific">Floridaenema flaviceps BLCC-F50</name>
    <dbReference type="NCBI Taxonomy" id="3153642"/>
    <lineage>
        <taxon>Bacteria</taxon>
        <taxon>Bacillati</taxon>
        <taxon>Cyanobacteriota</taxon>
        <taxon>Cyanophyceae</taxon>
        <taxon>Oscillatoriophycideae</taxon>
        <taxon>Aerosakkonematales</taxon>
        <taxon>Aerosakkonemataceae</taxon>
        <taxon>Floridanema</taxon>
        <taxon>Floridanema flaviceps</taxon>
    </lineage>
</organism>
<reference evidence="1 2" key="1">
    <citation type="submission" date="2024-09" db="EMBL/GenBank/DDBJ databases">
        <title>Floridaenema gen nov. (Aerosakkonemataceae, Aerosakkonematales ord. nov., Cyanobacteria) from benthic tropical and subtropical fresh waters, with the description of four new species.</title>
        <authorList>
            <person name="Moretto J.A."/>
            <person name="Berthold D.E."/>
            <person name="Lefler F.W."/>
            <person name="Huang I.-S."/>
            <person name="Laughinghouse H. IV."/>
        </authorList>
    </citation>
    <scope>NUCLEOTIDE SEQUENCE [LARGE SCALE GENOMIC DNA]</scope>
    <source>
        <strain evidence="1 2">BLCC-F50</strain>
    </source>
</reference>
<accession>A0ABV4Y5U8</accession>
<keyword evidence="2" id="KW-1185">Reference proteome</keyword>
<dbReference type="EMBL" id="JBHFNR010000292">
    <property type="protein sequence ID" value="MFB2898459.1"/>
    <property type="molecule type" value="Genomic_DNA"/>
</dbReference>
<name>A0ABV4Y5U8_9CYAN</name>
<sequence>MYPEQAGAGGNWPIIDEIFDPEVVQQQNDLSCGSACGEMLLKKRGINNISQAMIANEAGVPVTCRNLANVLNTIDFPEGIQQWVGGPLAIPGATDSQLFETLNNTGSWAALLWEIGAGIGHMVLVDGLDEAGYVLIRDPWDGTSYKMRKDDFLKYWTTQAVFRS</sequence>
<evidence type="ECO:0000313" key="1">
    <source>
        <dbReference type="EMBL" id="MFB2898459.1"/>
    </source>
</evidence>